<reference evidence="1 2" key="1">
    <citation type="submission" date="2018-11" db="EMBL/GenBank/DDBJ databases">
        <authorList>
            <consortium name="Pathogen Informatics"/>
        </authorList>
    </citation>
    <scope>NUCLEOTIDE SEQUENCE [LARGE SCALE GENOMIC DNA]</scope>
    <source>
        <strain evidence="1 2">Zambia</strain>
    </source>
</reference>
<dbReference type="EMBL" id="UZAI01018701">
    <property type="protein sequence ID" value="VDP39475.1"/>
    <property type="molecule type" value="Genomic_DNA"/>
</dbReference>
<accession>A0A183MZE8</accession>
<proteinExistence type="predicted"/>
<keyword evidence="2" id="KW-1185">Reference proteome</keyword>
<dbReference type="Proteomes" id="UP000277204">
    <property type="component" value="Unassembled WGS sequence"/>
</dbReference>
<sequence length="91" mass="10277">MVVGGSRQETLEPGFLLLGTRQQGENPINEKFSQMDHSNKGDCITETPKRISRVRKASEISDSTTLYKNKPRTTSLPLNDLLTRYHIIETS</sequence>
<evidence type="ECO:0000313" key="2">
    <source>
        <dbReference type="Proteomes" id="UP000277204"/>
    </source>
</evidence>
<dbReference type="AlphaFoldDB" id="A0A183MZE8"/>
<name>A0A183MZE8_9TREM</name>
<gene>
    <name evidence="1" type="ORF">SMRZ_LOCUS21423</name>
</gene>
<evidence type="ECO:0000313" key="1">
    <source>
        <dbReference type="EMBL" id="VDP39475.1"/>
    </source>
</evidence>
<organism evidence="1 2">
    <name type="scientific">Schistosoma margrebowiei</name>
    <dbReference type="NCBI Taxonomy" id="48269"/>
    <lineage>
        <taxon>Eukaryota</taxon>
        <taxon>Metazoa</taxon>
        <taxon>Spiralia</taxon>
        <taxon>Lophotrochozoa</taxon>
        <taxon>Platyhelminthes</taxon>
        <taxon>Trematoda</taxon>
        <taxon>Digenea</taxon>
        <taxon>Strigeidida</taxon>
        <taxon>Schistosomatoidea</taxon>
        <taxon>Schistosomatidae</taxon>
        <taxon>Schistosoma</taxon>
    </lineage>
</organism>
<dbReference type="STRING" id="48269.A0A183MZE8"/>
<protein>
    <submittedName>
        <fullName evidence="1">Uncharacterized protein</fullName>
    </submittedName>
</protein>